<sequence>MRLQMDLCPCFGSKKGKKLKRQEDTDFSKGSKLSGNVPPNTFQESRLESSVSKERCEVTHEAQVFSYRELATATKDFRDESLIGQGGFGSVYKGQLKTGQVVAVKQLNKAGHQGHHEFLVEVLMLSLLRHRNLISLIGYCAEGEQRLLVYEYLPMKSLDDLLHDLPPDREPLDWNTRMAIAAGVARGLNYLHNEADTPVIHRDMKTSNILLDEKYQPKLSDFGLAKFGPTGDKTHVSTRVLGTQGYCAPEYGLSGKLTKKSDIYSFGVVLLEIITGRRALEYVDGHANYIVEWARPIIKDRKNCAVSADPMLGGQFPESILRKALDMAAMCIREEPSKRPPIDEVLLALDYLASQKYHPHTSTKVSTKEAHKDRPPNETTAMLDKELEREQAIAEAKMWGESWRDKRRQITLSNPDDLSR</sequence>
<evidence type="ECO:0000256" key="12">
    <source>
        <dbReference type="ARBA" id="ARBA00023288"/>
    </source>
</evidence>
<dbReference type="FunFam" id="3.30.200.20:FF:000244">
    <property type="entry name" value="Serine/threonine-protein kinase CDL1-like"/>
    <property type="match status" value="1"/>
</dbReference>
<evidence type="ECO:0000313" key="20">
    <source>
        <dbReference type="RefSeq" id="XP_030527702.1"/>
    </source>
</evidence>
<dbReference type="InterPro" id="IPR011009">
    <property type="entry name" value="Kinase-like_dom_sf"/>
</dbReference>
<evidence type="ECO:0000256" key="3">
    <source>
        <dbReference type="ARBA" id="ARBA00012513"/>
    </source>
</evidence>
<keyword evidence="5 16" id="KW-0723">Serine/threonine-protein kinase</keyword>
<dbReference type="CDD" id="cd14066">
    <property type="entry name" value="STKc_IRAK"/>
    <property type="match status" value="1"/>
</dbReference>
<dbReference type="PANTHER" id="PTHR47985">
    <property type="entry name" value="OS07G0668900 PROTEIN"/>
    <property type="match status" value="1"/>
</dbReference>
<keyword evidence="12" id="KW-0449">Lipoprotein</keyword>
<accession>A0A8B8NYR7</accession>
<dbReference type="InterPro" id="IPR008271">
    <property type="entry name" value="Ser/Thr_kinase_AS"/>
</dbReference>
<name>A0A8B8NYR7_9MYRT</name>
<dbReference type="PROSITE" id="PS00107">
    <property type="entry name" value="PROTEIN_KINASE_ATP"/>
    <property type="match status" value="1"/>
</dbReference>
<dbReference type="Gene3D" id="3.30.200.20">
    <property type="entry name" value="Phosphorylase Kinase, domain 1"/>
    <property type="match status" value="1"/>
</dbReference>
<dbReference type="Gene3D" id="1.10.510.10">
    <property type="entry name" value="Transferase(Phosphotransferase) domain 1"/>
    <property type="match status" value="1"/>
</dbReference>
<dbReference type="KEGG" id="rarg:115739003"/>
<evidence type="ECO:0000256" key="2">
    <source>
        <dbReference type="ARBA" id="ARBA00008684"/>
    </source>
</evidence>
<evidence type="ECO:0000256" key="10">
    <source>
        <dbReference type="ARBA" id="ARBA00023136"/>
    </source>
</evidence>
<comment type="similarity">
    <text evidence="2">Belongs to the protein kinase superfamily. Ser/Thr protein kinase family.</text>
</comment>
<evidence type="ECO:0000256" key="1">
    <source>
        <dbReference type="ARBA" id="ARBA00004193"/>
    </source>
</evidence>
<dbReference type="OrthoDB" id="4062651at2759"/>
<evidence type="ECO:0000313" key="19">
    <source>
        <dbReference type="Proteomes" id="UP000827889"/>
    </source>
</evidence>
<feature type="domain" description="Protein kinase" evidence="18">
    <location>
        <begin position="77"/>
        <end position="352"/>
    </location>
</feature>
<dbReference type="Proteomes" id="UP000827889">
    <property type="component" value="Chromosome 1"/>
</dbReference>
<protein>
    <recommendedName>
        <fullName evidence="3">non-specific serine/threonine protein kinase</fullName>
        <ecNumber evidence="3">2.7.11.1</ecNumber>
    </recommendedName>
</protein>
<dbReference type="EC" id="2.7.11.1" evidence="3"/>
<evidence type="ECO:0000256" key="17">
    <source>
        <dbReference type="SAM" id="MobiDB-lite"/>
    </source>
</evidence>
<dbReference type="SUPFAM" id="SSF56112">
    <property type="entry name" value="Protein kinase-like (PK-like)"/>
    <property type="match status" value="1"/>
</dbReference>
<reference evidence="19" key="1">
    <citation type="submission" date="2025-05" db="UniProtKB">
        <authorList>
            <consortium name="RefSeq"/>
        </authorList>
    </citation>
    <scope>NUCLEOTIDE SEQUENCE [LARGE SCALE GENOMIC DNA]</scope>
</reference>
<evidence type="ECO:0000259" key="18">
    <source>
        <dbReference type="PROSITE" id="PS50011"/>
    </source>
</evidence>
<comment type="catalytic activity">
    <reaction evidence="14">
        <text>L-seryl-[protein] + ATP = O-phospho-L-seryl-[protein] + ADP + H(+)</text>
        <dbReference type="Rhea" id="RHEA:17989"/>
        <dbReference type="Rhea" id="RHEA-COMP:9863"/>
        <dbReference type="Rhea" id="RHEA-COMP:11604"/>
        <dbReference type="ChEBI" id="CHEBI:15378"/>
        <dbReference type="ChEBI" id="CHEBI:29999"/>
        <dbReference type="ChEBI" id="CHEBI:30616"/>
        <dbReference type="ChEBI" id="CHEBI:83421"/>
        <dbReference type="ChEBI" id="CHEBI:456216"/>
        <dbReference type="EC" id="2.7.11.1"/>
    </reaction>
</comment>
<dbReference type="GO" id="GO:0005886">
    <property type="term" value="C:plasma membrane"/>
    <property type="evidence" value="ECO:0007669"/>
    <property type="project" value="UniProtKB-SubCell"/>
</dbReference>
<dbReference type="GO" id="GO:0004674">
    <property type="term" value="F:protein serine/threonine kinase activity"/>
    <property type="evidence" value="ECO:0007669"/>
    <property type="project" value="UniProtKB-KW"/>
</dbReference>
<dbReference type="PROSITE" id="PS00108">
    <property type="entry name" value="PROTEIN_KINASE_ST"/>
    <property type="match status" value="1"/>
</dbReference>
<dbReference type="RefSeq" id="XP_030527702.1">
    <property type="nucleotide sequence ID" value="XM_030671842.2"/>
</dbReference>
<evidence type="ECO:0000256" key="11">
    <source>
        <dbReference type="ARBA" id="ARBA00023139"/>
    </source>
</evidence>
<feature type="binding site" evidence="15">
    <location>
        <position position="105"/>
    </location>
    <ligand>
        <name>ATP</name>
        <dbReference type="ChEBI" id="CHEBI:30616"/>
    </ligand>
</feature>
<keyword evidence="11" id="KW-0564">Palmitate</keyword>
<feature type="compositionally biased region" description="Polar residues" evidence="17">
    <location>
        <begin position="31"/>
        <end position="44"/>
    </location>
</feature>
<evidence type="ECO:0000256" key="15">
    <source>
        <dbReference type="PROSITE-ProRule" id="PRU10141"/>
    </source>
</evidence>
<dbReference type="SMART" id="SM00220">
    <property type="entry name" value="S_TKc"/>
    <property type="match status" value="1"/>
</dbReference>
<dbReference type="GeneID" id="115739003"/>
<evidence type="ECO:0000256" key="9">
    <source>
        <dbReference type="ARBA" id="ARBA00022840"/>
    </source>
</evidence>
<dbReference type="GO" id="GO:0005524">
    <property type="term" value="F:ATP binding"/>
    <property type="evidence" value="ECO:0007669"/>
    <property type="project" value="UniProtKB-UniRule"/>
</dbReference>
<dbReference type="AlphaFoldDB" id="A0A8B8NYR7"/>
<organism evidence="19 20">
    <name type="scientific">Rhodamnia argentea</name>
    <dbReference type="NCBI Taxonomy" id="178133"/>
    <lineage>
        <taxon>Eukaryota</taxon>
        <taxon>Viridiplantae</taxon>
        <taxon>Streptophyta</taxon>
        <taxon>Embryophyta</taxon>
        <taxon>Tracheophyta</taxon>
        <taxon>Spermatophyta</taxon>
        <taxon>Magnoliopsida</taxon>
        <taxon>eudicotyledons</taxon>
        <taxon>Gunneridae</taxon>
        <taxon>Pentapetalae</taxon>
        <taxon>rosids</taxon>
        <taxon>malvids</taxon>
        <taxon>Myrtales</taxon>
        <taxon>Myrtaceae</taxon>
        <taxon>Myrtoideae</taxon>
        <taxon>Myrteae</taxon>
        <taxon>Australasian group</taxon>
        <taxon>Rhodamnia</taxon>
    </lineage>
</organism>
<proteinExistence type="inferred from homology"/>
<keyword evidence="10" id="KW-0472">Membrane</keyword>
<keyword evidence="6" id="KW-0808">Transferase</keyword>
<evidence type="ECO:0000256" key="5">
    <source>
        <dbReference type="ARBA" id="ARBA00022527"/>
    </source>
</evidence>
<dbReference type="FunFam" id="1.10.510.10:FF:000032">
    <property type="entry name" value="Serine/threonine-protein kinase PBS1"/>
    <property type="match status" value="1"/>
</dbReference>
<feature type="region of interest" description="Disordered" evidence="17">
    <location>
        <begin position="360"/>
        <end position="379"/>
    </location>
</feature>
<keyword evidence="7 15" id="KW-0547">Nucleotide-binding</keyword>
<dbReference type="PANTHER" id="PTHR47985:SF4">
    <property type="entry name" value="SERINE_THREONINE-PROTEIN KINASE PBL27"/>
    <property type="match status" value="1"/>
</dbReference>
<reference evidence="20" key="2">
    <citation type="submission" date="2025-08" db="UniProtKB">
        <authorList>
            <consortium name="RefSeq"/>
        </authorList>
    </citation>
    <scope>IDENTIFICATION</scope>
    <source>
        <tissue evidence="20">Leaf</tissue>
    </source>
</reference>
<comment type="catalytic activity">
    <reaction evidence="13">
        <text>L-threonyl-[protein] + ATP = O-phospho-L-threonyl-[protein] + ADP + H(+)</text>
        <dbReference type="Rhea" id="RHEA:46608"/>
        <dbReference type="Rhea" id="RHEA-COMP:11060"/>
        <dbReference type="Rhea" id="RHEA-COMP:11605"/>
        <dbReference type="ChEBI" id="CHEBI:15378"/>
        <dbReference type="ChEBI" id="CHEBI:30013"/>
        <dbReference type="ChEBI" id="CHEBI:30616"/>
        <dbReference type="ChEBI" id="CHEBI:61977"/>
        <dbReference type="ChEBI" id="CHEBI:456216"/>
        <dbReference type="EC" id="2.7.11.1"/>
    </reaction>
</comment>
<dbReference type="InterPro" id="IPR000719">
    <property type="entry name" value="Prot_kinase_dom"/>
</dbReference>
<evidence type="ECO:0000256" key="13">
    <source>
        <dbReference type="ARBA" id="ARBA00047899"/>
    </source>
</evidence>
<feature type="region of interest" description="Disordered" evidence="17">
    <location>
        <begin position="21"/>
        <end position="45"/>
    </location>
</feature>
<dbReference type="Pfam" id="PF00069">
    <property type="entry name" value="Pkinase"/>
    <property type="match status" value="1"/>
</dbReference>
<keyword evidence="8 20" id="KW-0418">Kinase</keyword>
<evidence type="ECO:0000256" key="6">
    <source>
        <dbReference type="ARBA" id="ARBA00022679"/>
    </source>
</evidence>
<keyword evidence="4" id="KW-1003">Cell membrane</keyword>
<evidence type="ECO:0000256" key="8">
    <source>
        <dbReference type="ARBA" id="ARBA00022777"/>
    </source>
</evidence>
<comment type="subcellular location">
    <subcellularLocation>
        <location evidence="1">Cell membrane</location>
        <topology evidence="1">Lipid-anchor</topology>
    </subcellularLocation>
</comment>
<feature type="compositionally biased region" description="Basic and acidic residues" evidence="17">
    <location>
        <begin position="366"/>
        <end position="376"/>
    </location>
</feature>
<dbReference type="InterPro" id="IPR017441">
    <property type="entry name" value="Protein_kinase_ATP_BS"/>
</dbReference>
<evidence type="ECO:0000256" key="16">
    <source>
        <dbReference type="RuleBase" id="RU000304"/>
    </source>
</evidence>
<evidence type="ECO:0000256" key="7">
    <source>
        <dbReference type="ARBA" id="ARBA00022741"/>
    </source>
</evidence>
<gene>
    <name evidence="20" type="primary">LOC115739003</name>
</gene>
<keyword evidence="9 15" id="KW-0067">ATP-binding</keyword>
<dbReference type="PROSITE" id="PS50011">
    <property type="entry name" value="PROTEIN_KINASE_DOM"/>
    <property type="match status" value="1"/>
</dbReference>
<evidence type="ECO:0000256" key="14">
    <source>
        <dbReference type="ARBA" id="ARBA00048679"/>
    </source>
</evidence>
<keyword evidence="19" id="KW-1185">Reference proteome</keyword>
<evidence type="ECO:0000256" key="4">
    <source>
        <dbReference type="ARBA" id="ARBA00022475"/>
    </source>
</evidence>